<organism evidence="3 4">
    <name type="scientific">Glycomyces harbinensis</name>
    <dbReference type="NCBI Taxonomy" id="58114"/>
    <lineage>
        <taxon>Bacteria</taxon>
        <taxon>Bacillati</taxon>
        <taxon>Actinomycetota</taxon>
        <taxon>Actinomycetes</taxon>
        <taxon>Glycomycetales</taxon>
        <taxon>Glycomycetaceae</taxon>
        <taxon>Glycomyces</taxon>
    </lineage>
</organism>
<name>A0A1G6ZIY0_9ACTN</name>
<dbReference type="AlphaFoldDB" id="A0A1G6ZIY0"/>
<accession>A0A1G6ZIY0</accession>
<proteinExistence type="inferred from homology"/>
<evidence type="ECO:0000256" key="1">
    <source>
        <dbReference type="ARBA" id="ARBA00007169"/>
    </source>
</evidence>
<protein>
    <submittedName>
        <fullName evidence="3">Medium-chain acyl-[acyl-carrier-protein] hydrolase</fullName>
    </submittedName>
</protein>
<keyword evidence="3" id="KW-0378">Hydrolase</keyword>
<dbReference type="GO" id="GO:0008610">
    <property type="term" value="P:lipid biosynthetic process"/>
    <property type="evidence" value="ECO:0007669"/>
    <property type="project" value="TreeGrafter"/>
</dbReference>
<dbReference type="InterPro" id="IPR001031">
    <property type="entry name" value="Thioesterase"/>
</dbReference>
<keyword evidence="4" id="KW-1185">Reference proteome</keyword>
<gene>
    <name evidence="3" type="ORF">SAMN05216270_11136</name>
</gene>
<reference evidence="4" key="1">
    <citation type="submission" date="2016-10" db="EMBL/GenBank/DDBJ databases">
        <authorList>
            <person name="Varghese N."/>
            <person name="Submissions S."/>
        </authorList>
    </citation>
    <scope>NUCLEOTIDE SEQUENCE [LARGE SCALE GENOMIC DNA]</scope>
    <source>
        <strain evidence="4">CGMCC 4.3516</strain>
    </source>
</reference>
<evidence type="ECO:0000313" key="4">
    <source>
        <dbReference type="Proteomes" id="UP000198949"/>
    </source>
</evidence>
<dbReference type="Gene3D" id="3.40.50.1820">
    <property type="entry name" value="alpha/beta hydrolase"/>
    <property type="match status" value="1"/>
</dbReference>
<evidence type="ECO:0000313" key="3">
    <source>
        <dbReference type="EMBL" id="SDE02609.1"/>
    </source>
</evidence>
<dbReference type="Proteomes" id="UP000198949">
    <property type="component" value="Unassembled WGS sequence"/>
</dbReference>
<dbReference type="SUPFAM" id="SSF53474">
    <property type="entry name" value="alpha/beta-Hydrolases"/>
    <property type="match status" value="1"/>
</dbReference>
<dbReference type="Pfam" id="PF00975">
    <property type="entry name" value="Thioesterase"/>
    <property type="match status" value="1"/>
</dbReference>
<dbReference type="InterPro" id="IPR029058">
    <property type="entry name" value="AB_hydrolase_fold"/>
</dbReference>
<dbReference type="STRING" id="58114.SAMN05216270_11136"/>
<sequence>MPGRRGWFIETGDAPTSVPNLYTFVHAGGRADRFLEWQPDLRELVRVVAVCAPGTGHRFAEPRPDDLTALAEDAAEAIAAHATEPFFLFGHSLGALTAYETARRLPRAPAALTVSGCAGPPLLPSERVRRLAALEPAAFAEEVRFFGGIPPEIESGSAAATLLLGPLHRDFAMAAAYRYRPGPPLDVPVTAVVAADDPHVGPEGAARWQDVTAHPLEHREVRGGHFYFEDDAGAATAVLRRVVDRHRPTAETHVELI</sequence>
<dbReference type="RefSeq" id="WP_177154991.1">
    <property type="nucleotide sequence ID" value="NZ_FNAD01000011.1"/>
</dbReference>
<feature type="domain" description="Thioesterase" evidence="2">
    <location>
        <begin position="20"/>
        <end position="242"/>
    </location>
</feature>
<dbReference type="PANTHER" id="PTHR11487">
    <property type="entry name" value="THIOESTERASE"/>
    <property type="match status" value="1"/>
</dbReference>
<dbReference type="InterPro" id="IPR012223">
    <property type="entry name" value="TEII"/>
</dbReference>
<comment type="similarity">
    <text evidence="1">Belongs to the thioesterase family.</text>
</comment>
<evidence type="ECO:0000259" key="2">
    <source>
        <dbReference type="Pfam" id="PF00975"/>
    </source>
</evidence>
<dbReference type="EMBL" id="FNAD01000011">
    <property type="protein sequence ID" value="SDE02609.1"/>
    <property type="molecule type" value="Genomic_DNA"/>
</dbReference>
<dbReference type="PANTHER" id="PTHR11487:SF0">
    <property type="entry name" value="S-ACYL FATTY ACID SYNTHASE THIOESTERASE, MEDIUM CHAIN"/>
    <property type="match status" value="1"/>
</dbReference>
<dbReference type="GO" id="GO:0016787">
    <property type="term" value="F:hydrolase activity"/>
    <property type="evidence" value="ECO:0007669"/>
    <property type="project" value="UniProtKB-KW"/>
</dbReference>